<feature type="compositionally biased region" description="Polar residues" evidence="1">
    <location>
        <begin position="312"/>
        <end position="324"/>
    </location>
</feature>
<evidence type="ECO:0000313" key="2">
    <source>
        <dbReference type="EMBL" id="EPT00316.1"/>
    </source>
</evidence>
<dbReference type="OrthoDB" id="2800381at2759"/>
<feature type="compositionally biased region" description="Basic residues" evidence="1">
    <location>
        <begin position="282"/>
        <end position="291"/>
    </location>
</feature>
<feature type="compositionally biased region" description="Basic and acidic residues" evidence="1">
    <location>
        <begin position="339"/>
        <end position="348"/>
    </location>
</feature>
<sequence>MFFDEEVLQTVIAIIICTHQQRELHAASMDDAASTRYILPCGVMTSMSAYLDSVINKLAHALEWAQKDNSIGTANAAIREMHLSFRRYICRQECHSGAYALPDTYATTHTRTSPEPSASTLAFNQIEPLPNCRGLCWPFFGLENWPQNNDHWRRVDMNDLPDCALRDRNWVPIATPLAHLAELPVPRGPQMRELHTLSPLQRFLASGEPADMAPTSYLSSATDTGYASVSVAHRPRALAGCAYDTHSSNSSSSSYTRKRRYCAEDIPSRLSSSPEPDGPVSRQRKRVRRHSSFPYVVPEQRRIVQRHMTAPTAPSTTCVASGSASGWGGMDVDTDADESVYRESESESRGTGSSDDSEMSNTASVVLDQGDPAALDDDMDARPASAPWWGEVDAAADRLVEDHSPTRPSRWLRVLRKLFYWQT</sequence>
<protein>
    <submittedName>
        <fullName evidence="2">Uncharacterized protein</fullName>
    </submittedName>
</protein>
<dbReference type="InParanoid" id="S8FFV0"/>
<organism evidence="2 3">
    <name type="scientific">Fomitopsis schrenkii</name>
    <name type="common">Brown rot fungus</name>
    <dbReference type="NCBI Taxonomy" id="2126942"/>
    <lineage>
        <taxon>Eukaryota</taxon>
        <taxon>Fungi</taxon>
        <taxon>Dikarya</taxon>
        <taxon>Basidiomycota</taxon>
        <taxon>Agaricomycotina</taxon>
        <taxon>Agaricomycetes</taxon>
        <taxon>Polyporales</taxon>
        <taxon>Fomitopsis</taxon>
    </lineage>
</organism>
<evidence type="ECO:0000313" key="3">
    <source>
        <dbReference type="Proteomes" id="UP000015241"/>
    </source>
</evidence>
<accession>S8FFV0</accession>
<gene>
    <name evidence="2" type="ORF">FOMPIDRAFT_1060486</name>
</gene>
<evidence type="ECO:0000256" key="1">
    <source>
        <dbReference type="SAM" id="MobiDB-lite"/>
    </source>
</evidence>
<dbReference type="HOGENOM" id="CLU_648966_0_0_1"/>
<proteinExistence type="predicted"/>
<dbReference type="EMBL" id="KE504150">
    <property type="protein sequence ID" value="EPT00316.1"/>
    <property type="molecule type" value="Genomic_DNA"/>
</dbReference>
<feature type="region of interest" description="Disordered" evidence="1">
    <location>
        <begin position="266"/>
        <end position="361"/>
    </location>
</feature>
<dbReference type="AlphaFoldDB" id="S8FFV0"/>
<keyword evidence="3" id="KW-1185">Reference proteome</keyword>
<dbReference type="Proteomes" id="UP000015241">
    <property type="component" value="Unassembled WGS sequence"/>
</dbReference>
<name>S8FFV0_FOMSC</name>
<reference evidence="2 3" key="1">
    <citation type="journal article" date="2012" name="Science">
        <title>The Paleozoic origin of enzymatic lignin decomposition reconstructed from 31 fungal genomes.</title>
        <authorList>
            <person name="Floudas D."/>
            <person name="Binder M."/>
            <person name="Riley R."/>
            <person name="Barry K."/>
            <person name="Blanchette R.A."/>
            <person name="Henrissat B."/>
            <person name="Martinez A.T."/>
            <person name="Otillar R."/>
            <person name="Spatafora J.W."/>
            <person name="Yadav J.S."/>
            <person name="Aerts A."/>
            <person name="Benoit I."/>
            <person name="Boyd A."/>
            <person name="Carlson A."/>
            <person name="Copeland A."/>
            <person name="Coutinho P.M."/>
            <person name="de Vries R.P."/>
            <person name="Ferreira P."/>
            <person name="Findley K."/>
            <person name="Foster B."/>
            <person name="Gaskell J."/>
            <person name="Glotzer D."/>
            <person name="Gorecki P."/>
            <person name="Heitman J."/>
            <person name="Hesse C."/>
            <person name="Hori C."/>
            <person name="Igarashi K."/>
            <person name="Jurgens J.A."/>
            <person name="Kallen N."/>
            <person name="Kersten P."/>
            <person name="Kohler A."/>
            <person name="Kuees U."/>
            <person name="Kumar T.K.A."/>
            <person name="Kuo A."/>
            <person name="LaButti K."/>
            <person name="Larrondo L.F."/>
            <person name="Lindquist E."/>
            <person name="Ling A."/>
            <person name="Lombard V."/>
            <person name="Lucas S."/>
            <person name="Lundell T."/>
            <person name="Martin R."/>
            <person name="McLaughlin D.J."/>
            <person name="Morgenstern I."/>
            <person name="Morin E."/>
            <person name="Murat C."/>
            <person name="Nagy L.G."/>
            <person name="Nolan M."/>
            <person name="Ohm R.A."/>
            <person name="Patyshakuliyeva A."/>
            <person name="Rokas A."/>
            <person name="Ruiz-Duenas F.J."/>
            <person name="Sabat G."/>
            <person name="Salamov A."/>
            <person name="Samejima M."/>
            <person name="Schmutz J."/>
            <person name="Slot J.C."/>
            <person name="St John F."/>
            <person name="Stenlid J."/>
            <person name="Sun H."/>
            <person name="Sun S."/>
            <person name="Syed K."/>
            <person name="Tsang A."/>
            <person name="Wiebenga A."/>
            <person name="Young D."/>
            <person name="Pisabarro A."/>
            <person name="Eastwood D.C."/>
            <person name="Martin F."/>
            <person name="Cullen D."/>
            <person name="Grigoriev I.V."/>
            <person name="Hibbett D.S."/>
        </authorList>
    </citation>
    <scope>NUCLEOTIDE SEQUENCE</scope>
    <source>
        <strain evidence="3">FP-58527</strain>
    </source>
</reference>